<dbReference type="CDD" id="cd02440">
    <property type="entry name" value="AdoMet_MTases"/>
    <property type="match status" value="1"/>
</dbReference>
<proteinExistence type="inferred from homology"/>
<dbReference type="AlphaFoldDB" id="A0AAD9HMT0"/>
<dbReference type="InterPro" id="IPR051052">
    <property type="entry name" value="Diverse_substrate_MTase"/>
</dbReference>
<dbReference type="Proteomes" id="UP001232148">
    <property type="component" value="Unassembled WGS sequence"/>
</dbReference>
<organism evidence="5 6">
    <name type="scientific">Colletotrichum zoysiae</name>
    <dbReference type="NCBI Taxonomy" id="1216348"/>
    <lineage>
        <taxon>Eukaryota</taxon>
        <taxon>Fungi</taxon>
        <taxon>Dikarya</taxon>
        <taxon>Ascomycota</taxon>
        <taxon>Pezizomycotina</taxon>
        <taxon>Sordariomycetes</taxon>
        <taxon>Hypocreomycetidae</taxon>
        <taxon>Glomerellales</taxon>
        <taxon>Glomerellaceae</taxon>
        <taxon>Colletotrichum</taxon>
        <taxon>Colletotrichum graminicola species complex</taxon>
    </lineage>
</organism>
<dbReference type="PANTHER" id="PTHR44942:SF4">
    <property type="entry name" value="METHYLTRANSFERASE TYPE 11 DOMAIN-CONTAINING PROTEIN"/>
    <property type="match status" value="1"/>
</dbReference>
<evidence type="ECO:0000256" key="2">
    <source>
        <dbReference type="ARBA" id="ARBA00022603"/>
    </source>
</evidence>
<keyword evidence="3" id="KW-0808">Transferase</keyword>
<comment type="caution">
    <text evidence="5">The sequence shown here is derived from an EMBL/GenBank/DDBJ whole genome shotgun (WGS) entry which is preliminary data.</text>
</comment>
<keyword evidence="2 5" id="KW-0489">Methyltransferase</keyword>
<dbReference type="GO" id="GO:0032259">
    <property type="term" value="P:methylation"/>
    <property type="evidence" value="ECO:0007669"/>
    <property type="project" value="UniProtKB-KW"/>
</dbReference>
<comment type="similarity">
    <text evidence="1">Belongs to the methyltransferase superfamily.</text>
</comment>
<evidence type="ECO:0000259" key="4">
    <source>
        <dbReference type="Pfam" id="PF08241"/>
    </source>
</evidence>
<dbReference type="PANTHER" id="PTHR44942">
    <property type="entry name" value="METHYLTRANSF_11 DOMAIN-CONTAINING PROTEIN"/>
    <property type="match status" value="1"/>
</dbReference>
<dbReference type="SUPFAM" id="SSF53335">
    <property type="entry name" value="S-adenosyl-L-methionine-dependent methyltransferases"/>
    <property type="match status" value="1"/>
</dbReference>
<dbReference type="Gene3D" id="3.40.50.150">
    <property type="entry name" value="Vaccinia Virus protein VP39"/>
    <property type="match status" value="1"/>
</dbReference>
<evidence type="ECO:0000313" key="5">
    <source>
        <dbReference type="EMBL" id="KAK2032011.1"/>
    </source>
</evidence>
<dbReference type="EMBL" id="MU842835">
    <property type="protein sequence ID" value="KAK2032011.1"/>
    <property type="molecule type" value="Genomic_DNA"/>
</dbReference>
<dbReference type="InterPro" id="IPR013216">
    <property type="entry name" value="Methyltransf_11"/>
</dbReference>
<keyword evidence="6" id="KW-1185">Reference proteome</keyword>
<evidence type="ECO:0000313" key="6">
    <source>
        <dbReference type="Proteomes" id="UP001232148"/>
    </source>
</evidence>
<evidence type="ECO:0000256" key="3">
    <source>
        <dbReference type="ARBA" id="ARBA00022679"/>
    </source>
</evidence>
<reference evidence="5" key="1">
    <citation type="submission" date="2021-06" db="EMBL/GenBank/DDBJ databases">
        <title>Comparative genomics, transcriptomics and evolutionary studies reveal genomic signatures of adaptation to plant cell wall in hemibiotrophic fungi.</title>
        <authorList>
            <consortium name="DOE Joint Genome Institute"/>
            <person name="Baroncelli R."/>
            <person name="Diaz J.F."/>
            <person name="Benocci T."/>
            <person name="Peng M."/>
            <person name="Battaglia E."/>
            <person name="Haridas S."/>
            <person name="Andreopoulos W."/>
            <person name="Labutti K."/>
            <person name="Pangilinan J."/>
            <person name="Floch G.L."/>
            <person name="Makela M.R."/>
            <person name="Henrissat B."/>
            <person name="Grigoriev I.V."/>
            <person name="Crouch J.A."/>
            <person name="De Vries R.P."/>
            <person name="Sukno S.A."/>
            <person name="Thon M.R."/>
        </authorList>
    </citation>
    <scope>NUCLEOTIDE SEQUENCE</scope>
    <source>
        <strain evidence="5">MAFF235873</strain>
    </source>
</reference>
<feature type="domain" description="Methyltransferase type 11" evidence="4">
    <location>
        <begin position="41"/>
        <end position="136"/>
    </location>
</feature>
<protein>
    <submittedName>
        <fullName evidence="5">Methyltransferase domain-containing protein</fullName>
    </submittedName>
</protein>
<sequence>MADTADTAELATGYTRLNKTQYATGLFLLDKLAVTPGERVLDVGCGPGNITAHIADLVDPGGGLVVGVDPSPERIALARELARPNLEFHVGRAEDLSRFADASFDVVYVNSTFHWVQDQPAAAAEFARVLSPGGRLGISGGSGDFLSDQEVIKDKVLARSPYKDYPDNSGGPRFLKRAELEGILGAAGFGERRVVVNKITKHAEDSDAMIDWLDTSSSGKTYGGIPPELRPRAREEMKAEWDKLATDEGINMILELLVTVAIRD</sequence>
<dbReference type="InterPro" id="IPR029063">
    <property type="entry name" value="SAM-dependent_MTases_sf"/>
</dbReference>
<evidence type="ECO:0000256" key="1">
    <source>
        <dbReference type="ARBA" id="ARBA00008361"/>
    </source>
</evidence>
<dbReference type="GO" id="GO:0008757">
    <property type="term" value="F:S-adenosylmethionine-dependent methyltransferase activity"/>
    <property type="evidence" value="ECO:0007669"/>
    <property type="project" value="InterPro"/>
</dbReference>
<dbReference type="Pfam" id="PF08241">
    <property type="entry name" value="Methyltransf_11"/>
    <property type="match status" value="1"/>
</dbReference>
<accession>A0AAD9HMT0</accession>
<name>A0AAD9HMT0_9PEZI</name>
<gene>
    <name evidence="5" type="ORF">LX32DRAFT_636808</name>
</gene>